<evidence type="ECO:0000256" key="3">
    <source>
        <dbReference type="ARBA" id="ARBA00022801"/>
    </source>
</evidence>
<dbReference type="InterPro" id="IPR027417">
    <property type="entry name" value="P-loop_NTPase"/>
</dbReference>
<keyword evidence="1 7" id="KW-0699">rRNA-binding</keyword>
<comment type="subunit">
    <text evidence="7">Homodimer. Binds to stalled ribosomes, contacting rRNA.</text>
</comment>
<comment type="function">
    <text evidence="7">Acts as a ribosome collision sensor, splitting the ribosome into its 2 subunits. Detects stalled/collided 70S ribosomes which it binds and splits by an ATP-hydrolysis driven conformational change. Acts upstream of the ribosome quality control system (RQC), a ribosome-associated complex that mediates the extraction of incompletely synthesized nascent chains from stalled ribosomes and their subsequent degradation. Probably generates substrates for RQC.</text>
</comment>
<keyword evidence="4 7" id="KW-0067">ATP-binding</keyword>
<evidence type="ECO:0000313" key="10">
    <source>
        <dbReference type="EMBL" id="GGF17542.1"/>
    </source>
</evidence>
<accession>A0ABQ1UF95</accession>
<dbReference type="InterPro" id="IPR005747">
    <property type="entry name" value="MutS2"/>
</dbReference>
<reference evidence="11" key="1">
    <citation type="journal article" date="2019" name="Int. J. Syst. Evol. Microbiol.">
        <title>The Global Catalogue of Microorganisms (GCM) 10K type strain sequencing project: providing services to taxonomists for standard genome sequencing and annotation.</title>
        <authorList>
            <consortium name="The Broad Institute Genomics Platform"/>
            <consortium name="The Broad Institute Genome Sequencing Center for Infectious Disease"/>
            <person name="Wu L."/>
            <person name="Ma J."/>
        </authorList>
    </citation>
    <scope>NUCLEOTIDE SEQUENCE [LARGE SCALE GENOMIC DNA]</scope>
    <source>
        <strain evidence="11">CGMCC 1.15407</strain>
    </source>
</reference>
<dbReference type="GO" id="GO:0004519">
    <property type="term" value="F:endonuclease activity"/>
    <property type="evidence" value="ECO:0007669"/>
    <property type="project" value="UniProtKB-KW"/>
</dbReference>
<evidence type="ECO:0000256" key="5">
    <source>
        <dbReference type="ARBA" id="ARBA00022884"/>
    </source>
</evidence>
<evidence type="ECO:0000256" key="4">
    <source>
        <dbReference type="ARBA" id="ARBA00022840"/>
    </source>
</evidence>
<dbReference type="Pfam" id="PF00488">
    <property type="entry name" value="MutS_V"/>
    <property type="match status" value="1"/>
</dbReference>
<comment type="caution">
    <text evidence="10">The sequence shown here is derived from an EMBL/GenBank/DDBJ whole genome shotgun (WGS) entry which is preliminary data.</text>
</comment>
<dbReference type="SMART" id="SM00533">
    <property type="entry name" value="MUTSd"/>
    <property type="match status" value="1"/>
</dbReference>
<sequence length="797" mass="90711">MQYPDNLETKINFDKIKEWIREECSSALGTAMVEKVAFSHDINLLNKLLDQTEEFRQILISGDLFPSSNYLNIYPYLEKAKIEGTFLYEDDFHEIKLSLITLKECVDFFSKNEEEYPQLFQLIGMVALDNSLLRAIERVLNDKGKIKDNATRELGLIRGQIIYEENRLRKVLDRIFREAKAKGLTPDDASITIRGGRMVMPVLAENKRKIKGFVHDESATGQTVFLEPAEVLDINNELKELEYMERREVQKILMQLTDTLRPFIPELKSAYKFLGMVDFIRAKARLALKMDASKPTLQKEKIIEWYNARHPVLQHALKQQNRPIVPLNIHLDHNSRLLVISGPNAGGKSVTLKTVSLVQYMLQCGLLVPMDPHSKCSVFHHFFIDIGDEQNIENDLSTYSSHLMSMKYFTQFADKKTIFFIDEFGTGTEPQFGGAIAESILLALNKSGAYGVVTTHYGNLKQIAAKNQGMTNGAMRFDIEKLEPLYQLDIGKPGSSFALEIATKIGIQKDIIGYAKAQIGDERVRYDKLLNKLESDKNKYEQLILEAQRKERLLTQRLKEYNELKETVDSNKKQLIHQAKLEAKGILDGANQKIEETIRSIKENKADKEVTKKLRQDLERHKDKVKPDKTFKPKKGSEEIKVVSGIIAVGDYVRLKDNGAVAEVLAIRNKDVEISIGDLKSNVKLNRLEKVSKTAMKKEKKTIAARSTFDTTSKMRDFSPNLDLRGRRGEEILPIVQNFVDEGYMLGVKDLRIVHGKGDGILREITRNLLRSMPSVGKYEDEHADRGGSGVTLVTLK</sequence>
<dbReference type="SUPFAM" id="SSF52540">
    <property type="entry name" value="P-loop containing nucleoside triphosphate hydrolases"/>
    <property type="match status" value="1"/>
</dbReference>
<keyword evidence="5 7" id="KW-0694">RNA-binding</keyword>
<evidence type="ECO:0000256" key="6">
    <source>
        <dbReference type="ARBA" id="ARBA00023125"/>
    </source>
</evidence>
<dbReference type="Gene3D" id="3.30.1370.110">
    <property type="match status" value="1"/>
</dbReference>
<dbReference type="EC" id="3.1.-.-" evidence="7"/>
<feature type="domain" description="Smr" evidence="9">
    <location>
        <begin position="722"/>
        <end position="797"/>
    </location>
</feature>
<dbReference type="SUPFAM" id="SSF48334">
    <property type="entry name" value="DNA repair protein MutS, domain III"/>
    <property type="match status" value="1"/>
</dbReference>
<dbReference type="RefSeq" id="WP_137402574.1">
    <property type="nucleotide sequence ID" value="NZ_BMIU01000001.1"/>
</dbReference>
<dbReference type="EMBL" id="BMIU01000001">
    <property type="protein sequence ID" value="GGF17542.1"/>
    <property type="molecule type" value="Genomic_DNA"/>
</dbReference>
<dbReference type="InterPro" id="IPR036187">
    <property type="entry name" value="DNA_mismatch_repair_MutS_sf"/>
</dbReference>
<keyword evidence="7 10" id="KW-0255">Endonuclease</keyword>
<evidence type="ECO:0000259" key="9">
    <source>
        <dbReference type="PROSITE" id="PS50828"/>
    </source>
</evidence>
<keyword evidence="6 7" id="KW-0238">DNA-binding</keyword>
<evidence type="ECO:0000256" key="2">
    <source>
        <dbReference type="ARBA" id="ARBA00022741"/>
    </source>
</evidence>
<evidence type="ECO:0000313" key="11">
    <source>
        <dbReference type="Proteomes" id="UP000647339"/>
    </source>
</evidence>
<evidence type="ECO:0000256" key="7">
    <source>
        <dbReference type="HAMAP-Rule" id="MF_00092"/>
    </source>
</evidence>
<dbReference type="NCBIfam" id="TIGR01069">
    <property type="entry name" value="mutS2"/>
    <property type="match status" value="1"/>
</dbReference>
<dbReference type="InterPro" id="IPR007696">
    <property type="entry name" value="DNA_mismatch_repair_MutS_core"/>
</dbReference>
<organism evidence="10 11">
    <name type="scientific">Echinicola rosea</name>
    <dbReference type="NCBI Taxonomy" id="1807691"/>
    <lineage>
        <taxon>Bacteria</taxon>
        <taxon>Pseudomonadati</taxon>
        <taxon>Bacteroidota</taxon>
        <taxon>Cytophagia</taxon>
        <taxon>Cytophagales</taxon>
        <taxon>Cyclobacteriaceae</taxon>
        <taxon>Echinicola</taxon>
    </lineage>
</organism>
<dbReference type="Pfam" id="PF01713">
    <property type="entry name" value="Smr"/>
    <property type="match status" value="1"/>
</dbReference>
<dbReference type="InterPro" id="IPR002625">
    <property type="entry name" value="Smr_dom"/>
</dbReference>
<dbReference type="Gene3D" id="3.40.50.300">
    <property type="entry name" value="P-loop containing nucleotide triphosphate hydrolases"/>
    <property type="match status" value="1"/>
</dbReference>
<dbReference type="InterPro" id="IPR036063">
    <property type="entry name" value="Smr_dom_sf"/>
</dbReference>
<keyword evidence="2 7" id="KW-0547">Nucleotide-binding</keyword>
<dbReference type="SMART" id="SM00463">
    <property type="entry name" value="SMR"/>
    <property type="match status" value="1"/>
</dbReference>
<protein>
    <recommendedName>
        <fullName evidence="7">Endonuclease MutS2</fullName>
        <ecNumber evidence="7">3.1.-.-</ecNumber>
    </recommendedName>
    <alternativeName>
        <fullName evidence="7">Ribosome-associated protein quality control-upstream factor</fullName>
        <shortName evidence="7">RQC-upstream factor</shortName>
        <shortName evidence="7">RqcU</shortName>
        <ecNumber evidence="7">3.6.4.-</ecNumber>
    </alternativeName>
</protein>
<comment type="function">
    <text evidence="7">Endonuclease that is involved in the suppression of homologous recombination and thus may have a key role in the control of bacterial genetic diversity.</text>
</comment>
<dbReference type="InterPro" id="IPR045076">
    <property type="entry name" value="MutS"/>
</dbReference>
<comment type="similarity">
    <text evidence="7">Belongs to the DNA mismatch repair MutS family. MutS2 subfamily.</text>
</comment>
<dbReference type="PIRSF" id="PIRSF005814">
    <property type="entry name" value="MutS_YshD"/>
    <property type="match status" value="1"/>
</dbReference>
<gene>
    <name evidence="7 10" type="primary">mutS2</name>
    <name evidence="7" type="synonym">rqcU</name>
    <name evidence="10" type="ORF">GCM10011339_01810</name>
</gene>
<dbReference type="PROSITE" id="PS50828">
    <property type="entry name" value="SMR"/>
    <property type="match status" value="1"/>
</dbReference>
<dbReference type="PANTHER" id="PTHR48466">
    <property type="entry name" value="OS10G0509000 PROTEIN-RELATED"/>
    <property type="match status" value="1"/>
</dbReference>
<evidence type="ECO:0000256" key="1">
    <source>
        <dbReference type="ARBA" id="ARBA00022730"/>
    </source>
</evidence>
<dbReference type="InterPro" id="IPR000432">
    <property type="entry name" value="DNA_mismatch_repair_MutS_C"/>
</dbReference>
<dbReference type="PANTHER" id="PTHR48466:SF2">
    <property type="entry name" value="OS10G0509000 PROTEIN"/>
    <property type="match status" value="1"/>
</dbReference>
<proteinExistence type="inferred from homology"/>
<name>A0ABQ1UF95_9BACT</name>
<evidence type="ECO:0000256" key="8">
    <source>
        <dbReference type="SAM" id="Coils"/>
    </source>
</evidence>
<dbReference type="HAMAP" id="MF_00092">
    <property type="entry name" value="MutS2"/>
    <property type="match status" value="1"/>
</dbReference>
<dbReference type="SMART" id="SM00534">
    <property type="entry name" value="MUTSac"/>
    <property type="match status" value="1"/>
</dbReference>
<dbReference type="EC" id="3.6.4.-" evidence="7"/>
<dbReference type="Proteomes" id="UP000647339">
    <property type="component" value="Unassembled WGS sequence"/>
</dbReference>
<dbReference type="InterPro" id="IPR046893">
    <property type="entry name" value="MSSS"/>
</dbReference>
<dbReference type="Pfam" id="PF20297">
    <property type="entry name" value="MSSS"/>
    <property type="match status" value="1"/>
</dbReference>
<feature type="coiled-coil region" evidence="8">
    <location>
        <begin position="523"/>
        <end position="611"/>
    </location>
</feature>
<keyword evidence="7" id="KW-0540">Nuclease</keyword>
<keyword evidence="3 7" id="KW-0378">Hydrolase</keyword>
<feature type="binding site" evidence="7">
    <location>
        <begin position="342"/>
        <end position="349"/>
    </location>
    <ligand>
        <name>ATP</name>
        <dbReference type="ChEBI" id="CHEBI:30616"/>
    </ligand>
</feature>
<keyword evidence="11" id="KW-1185">Reference proteome</keyword>
<keyword evidence="8" id="KW-0175">Coiled coil</keyword>